<comment type="caution">
    <text evidence="9">The sequence shown here is derived from an EMBL/GenBank/DDBJ whole genome shotgun (WGS) entry which is preliminary data.</text>
</comment>
<dbReference type="PANTHER" id="PTHR30472:SF19">
    <property type="entry name" value="PETROBACTIN IMPORT SYSTEM PERMEASE PROTEIN YCLO"/>
    <property type="match status" value="1"/>
</dbReference>
<dbReference type="InterPro" id="IPR000522">
    <property type="entry name" value="ABC_transptr_permease_BtuC"/>
</dbReference>
<dbReference type="AlphaFoldDB" id="A0A2W7RFH1"/>
<feature type="transmembrane region" description="Helical" evidence="8">
    <location>
        <begin position="289"/>
        <end position="310"/>
    </location>
</feature>
<dbReference type="PANTHER" id="PTHR30472">
    <property type="entry name" value="FERRIC ENTEROBACTIN TRANSPORT SYSTEM PERMEASE PROTEIN"/>
    <property type="match status" value="1"/>
</dbReference>
<evidence type="ECO:0000256" key="4">
    <source>
        <dbReference type="ARBA" id="ARBA00022475"/>
    </source>
</evidence>
<dbReference type="RefSeq" id="WP_245941484.1">
    <property type="nucleotide sequence ID" value="NZ_QKZS01000015.1"/>
</dbReference>
<feature type="transmembrane region" description="Helical" evidence="8">
    <location>
        <begin position="237"/>
        <end position="255"/>
    </location>
</feature>
<feature type="transmembrane region" description="Helical" evidence="8">
    <location>
        <begin position="262"/>
        <end position="283"/>
    </location>
</feature>
<comment type="similarity">
    <text evidence="2">Belongs to the binding-protein-dependent transport system permease family. FecCD subfamily.</text>
</comment>
<keyword evidence="5 8" id="KW-0812">Transmembrane</keyword>
<reference evidence="9 10" key="1">
    <citation type="submission" date="2018-06" db="EMBL/GenBank/DDBJ databases">
        <title>Genomic Encyclopedia of Archaeal and Bacterial Type Strains, Phase II (KMG-II): from individual species to whole genera.</title>
        <authorList>
            <person name="Goeker M."/>
        </authorList>
    </citation>
    <scope>NUCLEOTIDE SEQUENCE [LARGE SCALE GENOMIC DNA]</scope>
    <source>
        <strain evidence="9 10">DSM 18774</strain>
    </source>
</reference>
<dbReference type="EMBL" id="QKZS01000015">
    <property type="protein sequence ID" value="PZX49465.1"/>
    <property type="molecule type" value="Genomic_DNA"/>
</dbReference>
<proteinExistence type="inferred from homology"/>
<evidence type="ECO:0000256" key="3">
    <source>
        <dbReference type="ARBA" id="ARBA00022448"/>
    </source>
</evidence>
<evidence type="ECO:0000256" key="2">
    <source>
        <dbReference type="ARBA" id="ARBA00007935"/>
    </source>
</evidence>
<evidence type="ECO:0000256" key="6">
    <source>
        <dbReference type="ARBA" id="ARBA00022989"/>
    </source>
</evidence>
<protein>
    <submittedName>
        <fullName evidence="9">Iron complex transport system permease protein</fullName>
    </submittedName>
</protein>
<keyword evidence="7 8" id="KW-0472">Membrane</keyword>
<evidence type="ECO:0000256" key="5">
    <source>
        <dbReference type="ARBA" id="ARBA00022692"/>
    </source>
</evidence>
<name>A0A2W7RFH1_9RHOB</name>
<dbReference type="Proteomes" id="UP000249538">
    <property type="component" value="Unassembled WGS sequence"/>
</dbReference>
<keyword evidence="6 8" id="KW-1133">Transmembrane helix</keyword>
<dbReference type="GO" id="GO:0033214">
    <property type="term" value="P:siderophore-iron import into cell"/>
    <property type="evidence" value="ECO:0007669"/>
    <property type="project" value="TreeGrafter"/>
</dbReference>
<accession>A0A2W7RFH1</accession>
<sequence>MRRHPLLWLAAALLGISAAYLFWGLGGDSWRFVLGLRAGKLAALLVVGASVAVATVLFQTVAANRILTPSIMGFDALYVLMQTALVAGLGITGFALLPAGPKFLIEVTALVAASLMLFGTLLGRGGQDIVRTILTGVIFGILFRSLAGFLARLLDPNEYAVVQQASFASFSRVNAELLPWAAGLAGIGIAGAIRLAPRLDVLALGRRISVPLGLAHERMALLTLGLVAVLVSASTALVGPVGFFGLIVAGLAHGLTRDPRHAVLLPAAAMIAGVLLVGGQTLFERLLGLQSTLSVVVEFAGGMFFLWLLLKGRIR</sequence>
<evidence type="ECO:0000256" key="1">
    <source>
        <dbReference type="ARBA" id="ARBA00004651"/>
    </source>
</evidence>
<keyword evidence="3" id="KW-0813">Transport</keyword>
<evidence type="ECO:0000313" key="9">
    <source>
        <dbReference type="EMBL" id="PZX49465.1"/>
    </source>
</evidence>
<gene>
    <name evidence="9" type="ORF">LX76_03792</name>
</gene>
<evidence type="ECO:0000313" key="10">
    <source>
        <dbReference type="Proteomes" id="UP000249538"/>
    </source>
</evidence>
<feature type="transmembrane region" description="Helical" evidence="8">
    <location>
        <begin position="103"/>
        <end position="122"/>
    </location>
</feature>
<organism evidence="9 10">
    <name type="scientific">Cereibacter changlensis</name>
    <dbReference type="NCBI Taxonomy" id="402884"/>
    <lineage>
        <taxon>Bacteria</taxon>
        <taxon>Pseudomonadati</taxon>
        <taxon>Pseudomonadota</taxon>
        <taxon>Alphaproteobacteria</taxon>
        <taxon>Rhodobacterales</taxon>
        <taxon>Paracoccaceae</taxon>
        <taxon>Cereibacter</taxon>
    </lineage>
</organism>
<feature type="transmembrane region" description="Helical" evidence="8">
    <location>
        <begin position="76"/>
        <end position="97"/>
    </location>
</feature>
<feature type="transmembrane region" description="Helical" evidence="8">
    <location>
        <begin position="42"/>
        <end position="64"/>
    </location>
</feature>
<evidence type="ECO:0000256" key="8">
    <source>
        <dbReference type="SAM" id="Phobius"/>
    </source>
</evidence>
<comment type="subcellular location">
    <subcellularLocation>
        <location evidence="1">Cell membrane</location>
        <topology evidence="1">Multi-pass membrane protein</topology>
    </subcellularLocation>
</comment>
<keyword evidence="4" id="KW-1003">Cell membrane</keyword>
<dbReference type="GO" id="GO:0022857">
    <property type="term" value="F:transmembrane transporter activity"/>
    <property type="evidence" value="ECO:0007669"/>
    <property type="project" value="InterPro"/>
</dbReference>
<dbReference type="SUPFAM" id="SSF81345">
    <property type="entry name" value="ABC transporter involved in vitamin B12 uptake, BtuC"/>
    <property type="match status" value="1"/>
</dbReference>
<dbReference type="Gene3D" id="1.10.3470.10">
    <property type="entry name" value="ABC transporter involved in vitamin B12 uptake, BtuC"/>
    <property type="match status" value="1"/>
</dbReference>
<dbReference type="GO" id="GO:0005886">
    <property type="term" value="C:plasma membrane"/>
    <property type="evidence" value="ECO:0007669"/>
    <property type="project" value="UniProtKB-SubCell"/>
</dbReference>
<evidence type="ECO:0000256" key="7">
    <source>
        <dbReference type="ARBA" id="ARBA00023136"/>
    </source>
</evidence>
<dbReference type="InterPro" id="IPR037294">
    <property type="entry name" value="ABC_BtuC-like"/>
</dbReference>
<feature type="transmembrane region" description="Helical" evidence="8">
    <location>
        <begin position="129"/>
        <end position="151"/>
    </location>
</feature>
<dbReference type="Pfam" id="PF01032">
    <property type="entry name" value="FecCD"/>
    <property type="match status" value="1"/>
</dbReference>